<feature type="region of interest" description="Disordered" evidence="1">
    <location>
        <begin position="380"/>
        <end position="414"/>
    </location>
</feature>
<comment type="caution">
    <text evidence="2">The sequence shown here is derived from an EMBL/GenBank/DDBJ whole genome shotgun (WGS) entry which is preliminary data.</text>
</comment>
<dbReference type="AlphaFoldDB" id="A0A7J5YLW5"/>
<evidence type="ECO:0000313" key="3">
    <source>
        <dbReference type="Proteomes" id="UP000518266"/>
    </source>
</evidence>
<name>A0A7J5YLW5_DISMA</name>
<dbReference type="EMBL" id="JAAKFY010000010">
    <property type="protein sequence ID" value="KAF3850385.1"/>
    <property type="molecule type" value="Genomic_DNA"/>
</dbReference>
<accession>A0A7J5YLW5</accession>
<evidence type="ECO:0000256" key="1">
    <source>
        <dbReference type="SAM" id="MobiDB-lite"/>
    </source>
</evidence>
<keyword evidence="3" id="KW-1185">Reference proteome</keyword>
<feature type="region of interest" description="Disordered" evidence="1">
    <location>
        <begin position="1"/>
        <end position="41"/>
    </location>
</feature>
<feature type="region of interest" description="Disordered" evidence="1">
    <location>
        <begin position="167"/>
        <end position="194"/>
    </location>
</feature>
<gene>
    <name evidence="2" type="ORF">F7725_012157</name>
</gene>
<feature type="compositionally biased region" description="Basic residues" evidence="1">
    <location>
        <begin position="380"/>
        <end position="398"/>
    </location>
</feature>
<sequence>MRDALRDAQQRLSSLKDERRAERRSAARLSSLKDERRAERRSAARLSACLSSLKDERHAERRSAARLSACLSSLKDERHAERRSAARLFPDAQQLAPPTDPGHLQAAEVTLQAVLHPNLPPSSSSSSSSSSLAPTPHCAAVMRAGLSSGSDRRVPLVFAGQRRYRSEVRGATGQRRYRSEVSRTQSRRLHSSEQIPPVGVHEQAAEPAVQRRQELSQRVGSWGGSETCPCQSEVLIRMMESGIRSSENRILLLLRPDLTPRARMRNPVKERPDVLSANLVGDLESPQQRHKPLFKDRLLKERKQKSVLSYLRGDCVVTSFLFGGEAVVIVLRVIVENEDVGTVHRRLVAQQGAVLVPLPPLQHHMQPVHIPLQKVRILKHKRHKHTHTVHQGRNKKRHQESQRSEPETSRVRDC</sequence>
<organism evidence="2 3">
    <name type="scientific">Dissostichus mawsoni</name>
    <name type="common">Antarctic cod</name>
    <dbReference type="NCBI Taxonomy" id="36200"/>
    <lineage>
        <taxon>Eukaryota</taxon>
        <taxon>Metazoa</taxon>
        <taxon>Chordata</taxon>
        <taxon>Craniata</taxon>
        <taxon>Vertebrata</taxon>
        <taxon>Euteleostomi</taxon>
        <taxon>Actinopterygii</taxon>
        <taxon>Neopterygii</taxon>
        <taxon>Teleostei</taxon>
        <taxon>Neoteleostei</taxon>
        <taxon>Acanthomorphata</taxon>
        <taxon>Eupercaria</taxon>
        <taxon>Perciformes</taxon>
        <taxon>Notothenioidei</taxon>
        <taxon>Nototheniidae</taxon>
        <taxon>Dissostichus</taxon>
    </lineage>
</organism>
<feature type="compositionally biased region" description="Basic and acidic residues" evidence="1">
    <location>
        <begin position="399"/>
        <end position="414"/>
    </location>
</feature>
<feature type="region of interest" description="Disordered" evidence="1">
    <location>
        <begin position="116"/>
        <end position="135"/>
    </location>
</feature>
<protein>
    <submittedName>
        <fullName evidence="2">Uncharacterized protein</fullName>
    </submittedName>
</protein>
<proteinExistence type="predicted"/>
<dbReference type="Proteomes" id="UP000518266">
    <property type="component" value="Unassembled WGS sequence"/>
</dbReference>
<reference evidence="2 3" key="1">
    <citation type="submission" date="2020-03" db="EMBL/GenBank/DDBJ databases">
        <title>Dissostichus mawsoni Genome sequencing and assembly.</title>
        <authorList>
            <person name="Park H."/>
        </authorList>
    </citation>
    <scope>NUCLEOTIDE SEQUENCE [LARGE SCALE GENOMIC DNA]</scope>
    <source>
        <strain evidence="2">DM0001</strain>
        <tissue evidence="2">Muscle</tissue>
    </source>
</reference>
<evidence type="ECO:0000313" key="2">
    <source>
        <dbReference type="EMBL" id="KAF3850385.1"/>
    </source>
</evidence>
<feature type="compositionally biased region" description="Low complexity" evidence="1">
    <location>
        <begin position="122"/>
        <end position="131"/>
    </location>
</feature>